<evidence type="ECO:0000256" key="6">
    <source>
        <dbReference type="ARBA" id="ARBA00023136"/>
    </source>
</evidence>
<keyword evidence="5 8" id="KW-1133">Transmembrane helix</keyword>
<evidence type="ECO:0000256" key="5">
    <source>
        <dbReference type="ARBA" id="ARBA00022989"/>
    </source>
</evidence>
<evidence type="ECO:0000313" key="9">
    <source>
        <dbReference type="EMBL" id="CAB1127936.1"/>
    </source>
</evidence>
<proteinExistence type="inferred from homology"/>
<evidence type="ECO:0000256" key="2">
    <source>
        <dbReference type="ARBA" id="ARBA00008974"/>
    </source>
</evidence>
<reference evidence="9 10" key="1">
    <citation type="submission" date="2020-02" db="EMBL/GenBank/DDBJ databases">
        <authorList>
            <person name="Hogendoorn C."/>
        </authorList>
    </citation>
    <scope>NUCLEOTIDE SEQUENCE [LARGE SCALE GENOMIC DNA]</scope>
    <source>
        <strain evidence="9">R501</strain>
    </source>
</reference>
<feature type="transmembrane region" description="Helical" evidence="8">
    <location>
        <begin position="36"/>
        <end position="57"/>
    </location>
</feature>
<dbReference type="KEGG" id="hfv:R50_0430"/>
<gene>
    <name evidence="9" type="ORF">R50_0430</name>
</gene>
<dbReference type="InterPro" id="IPR026030">
    <property type="entry name" value="Pur-cyt_permease_Fcy2/21/22"/>
</dbReference>
<feature type="transmembrane region" description="Helical" evidence="8">
    <location>
        <begin position="179"/>
        <end position="202"/>
    </location>
</feature>
<dbReference type="Proteomes" id="UP000503399">
    <property type="component" value="Chromosome"/>
</dbReference>
<evidence type="ECO:0000313" key="10">
    <source>
        <dbReference type="Proteomes" id="UP000503399"/>
    </source>
</evidence>
<evidence type="ECO:0000256" key="7">
    <source>
        <dbReference type="PIRNR" id="PIRNR002744"/>
    </source>
</evidence>
<name>A0A6F8ZD42_9FIRM</name>
<comment type="subcellular location">
    <subcellularLocation>
        <location evidence="1">Membrane</location>
        <topology evidence="1">Multi-pass membrane protein</topology>
    </subcellularLocation>
</comment>
<feature type="transmembrane region" description="Helical" evidence="8">
    <location>
        <begin position="291"/>
        <end position="318"/>
    </location>
</feature>
<dbReference type="AlphaFoldDB" id="A0A6F8ZD42"/>
<dbReference type="PANTHER" id="PTHR31806">
    <property type="entry name" value="PURINE-CYTOSINE PERMEASE FCY2-RELATED"/>
    <property type="match status" value="1"/>
</dbReference>
<dbReference type="PIRSF" id="PIRSF002744">
    <property type="entry name" value="Pur-cyt_permease"/>
    <property type="match status" value="1"/>
</dbReference>
<protein>
    <submittedName>
        <fullName evidence="9">Allantoin permease</fullName>
    </submittedName>
</protein>
<feature type="transmembrane region" description="Helical" evidence="8">
    <location>
        <begin position="408"/>
        <end position="432"/>
    </location>
</feature>
<dbReference type="Gene3D" id="1.10.4160.10">
    <property type="entry name" value="Hydantoin permease"/>
    <property type="match status" value="1"/>
</dbReference>
<feature type="transmembrane region" description="Helical" evidence="8">
    <location>
        <begin position="214"/>
        <end position="233"/>
    </location>
</feature>
<keyword evidence="4 8" id="KW-0812">Transmembrane</keyword>
<dbReference type="GO" id="GO:0005886">
    <property type="term" value="C:plasma membrane"/>
    <property type="evidence" value="ECO:0007669"/>
    <property type="project" value="TreeGrafter"/>
</dbReference>
<feature type="transmembrane region" description="Helical" evidence="8">
    <location>
        <begin position="108"/>
        <end position="134"/>
    </location>
</feature>
<keyword evidence="6 7" id="KW-0472">Membrane</keyword>
<accession>A0A6F8ZD42</accession>
<evidence type="ECO:0000256" key="4">
    <source>
        <dbReference type="ARBA" id="ARBA00022692"/>
    </source>
</evidence>
<evidence type="ECO:0000256" key="1">
    <source>
        <dbReference type="ARBA" id="ARBA00004141"/>
    </source>
</evidence>
<dbReference type="PANTHER" id="PTHR31806:SF1">
    <property type="entry name" value="PURINE-CYTOSINE PERMEASE FCY2-RELATED"/>
    <property type="match status" value="1"/>
</dbReference>
<organism evidence="9 10">
    <name type="scientific">Candidatus Hydrogenisulfobacillus filiaventi</name>
    <dbReference type="NCBI Taxonomy" id="2707344"/>
    <lineage>
        <taxon>Bacteria</taxon>
        <taxon>Bacillati</taxon>
        <taxon>Bacillota</taxon>
        <taxon>Clostridia</taxon>
        <taxon>Eubacteriales</taxon>
        <taxon>Clostridiales Family XVII. Incertae Sedis</taxon>
        <taxon>Candidatus Hydrogenisulfobacillus</taxon>
    </lineage>
</organism>
<dbReference type="EMBL" id="LR778114">
    <property type="protein sequence ID" value="CAB1127936.1"/>
    <property type="molecule type" value="Genomic_DNA"/>
</dbReference>
<keyword evidence="3 7" id="KW-0813">Transport</keyword>
<dbReference type="InterPro" id="IPR001248">
    <property type="entry name" value="Pur-cyt_permease"/>
</dbReference>
<feature type="transmembrane region" description="Helical" evidence="8">
    <location>
        <begin position="253"/>
        <end position="279"/>
    </location>
</feature>
<feature type="transmembrane region" description="Helical" evidence="8">
    <location>
        <begin position="339"/>
        <end position="356"/>
    </location>
</feature>
<feature type="transmembrane region" description="Helical" evidence="8">
    <location>
        <begin position="368"/>
        <end position="388"/>
    </location>
</feature>
<feature type="transmembrane region" description="Helical" evidence="8">
    <location>
        <begin position="146"/>
        <end position="167"/>
    </location>
</feature>
<feature type="transmembrane region" description="Helical" evidence="8">
    <location>
        <begin position="63"/>
        <end position="87"/>
    </location>
</feature>
<dbReference type="GO" id="GO:0022857">
    <property type="term" value="F:transmembrane transporter activity"/>
    <property type="evidence" value="ECO:0007669"/>
    <property type="project" value="InterPro"/>
</dbReference>
<comment type="similarity">
    <text evidence="2 7">Belongs to the purine-cytosine permease (2.A.39) family.</text>
</comment>
<keyword evidence="10" id="KW-1185">Reference proteome</keyword>
<sequence>MASASGNQQVDRVFQVETEGIGIIAPAHRHGHPRELFFVWFAAVLTFTGVVIGQLLTALGLDVAQALGVALLCSLSFAILGWVAASGPRAGTVTLTISRAAFGVRGNAVPALLSWLSAVGWEAVTMVLTVFALLSLSQLAGGPSGGVAATAAALVVTIALTYIVPLFGHATVVAMQRVLAYALAVSGILVLVAVLPHVNWHYAPPPKDLAAKGVVPTVLLALSIGLASTVWGWTNFAADYSRYLPASTRPGPVVVYTLLGGGIASFVVMGLGILLGTFINPQAYAKDPVLAIAHAVPAWAVVPFLVVVILGDITANYLNSYSSGMSFLSLNIPLRRYQAVLVDATIATLVSLYALFVSPGFQNFMENFLSLNVIVIGPWTAVYLVQHWASRGRYDAPALVDRTPASRYWYAGGVHWGALAALFAGAFAAFWTVNSALWVSPLSPRWFAGADLSAYVGPLVGGLLYFAALRLGRRAAALAPALEEAPGQG</sequence>
<dbReference type="Pfam" id="PF02133">
    <property type="entry name" value="Transp_cyt_pur"/>
    <property type="match status" value="1"/>
</dbReference>
<evidence type="ECO:0000256" key="8">
    <source>
        <dbReference type="SAM" id="Phobius"/>
    </source>
</evidence>
<feature type="transmembrane region" description="Helical" evidence="8">
    <location>
        <begin position="452"/>
        <end position="469"/>
    </location>
</feature>
<evidence type="ECO:0000256" key="3">
    <source>
        <dbReference type="ARBA" id="ARBA00022448"/>
    </source>
</evidence>